<feature type="non-terminal residue" evidence="4">
    <location>
        <position position="124"/>
    </location>
</feature>
<dbReference type="InterPro" id="IPR001878">
    <property type="entry name" value="Znf_CCHC"/>
</dbReference>
<sequence length="124" mass="14041">MTLEELQCSLEAHEQRISERNKDRASDQALQAQAVKKGNGNKWKGKDKFKKESNQQDNSKKNNNNGSNQEKKGKVNLKNIQCYNCQKYGHFSKDCRGKKVPRYGGKNNSEAHIAQGESDSEVDP</sequence>
<dbReference type="EMBL" id="LXQA010195891">
    <property type="protein sequence ID" value="MCI32478.1"/>
    <property type="molecule type" value="Genomic_DNA"/>
</dbReference>
<feature type="compositionally biased region" description="Basic and acidic residues" evidence="2">
    <location>
        <begin position="14"/>
        <end position="26"/>
    </location>
</feature>
<evidence type="ECO:0000256" key="2">
    <source>
        <dbReference type="SAM" id="MobiDB-lite"/>
    </source>
</evidence>
<evidence type="ECO:0000313" key="4">
    <source>
        <dbReference type="EMBL" id="MCI32478.1"/>
    </source>
</evidence>
<evidence type="ECO:0000259" key="3">
    <source>
        <dbReference type="PROSITE" id="PS50158"/>
    </source>
</evidence>
<dbReference type="Pfam" id="PF00098">
    <property type="entry name" value="zf-CCHC"/>
    <property type="match status" value="1"/>
</dbReference>
<name>A0A392R795_9FABA</name>
<evidence type="ECO:0000313" key="5">
    <source>
        <dbReference type="Proteomes" id="UP000265520"/>
    </source>
</evidence>
<dbReference type="Gene3D" id="4.10.60.10">
    <property type="entry name" value="Zinc finger, CCHC-type"/>
    <property type="match status" value="1"/>
</dbReference>
<dbReference type="Proteomes" id="UP000265520">
    <property type="component" value="Unassembled WGS sequence"/>
</dbReference>
<protein>
    <submittedName>
        <fullName evidence="4">Retrovirus-related Pol polyprotein from transposon TNT 1-103</fullName>
    </submittedName>
</protein>
<accession>A0A392R795</accession>
<evidence type="ECO:0000256" key="1">
    <source>
        <dbReference type="PROSITE-ProRule" id="PRU00047"/>
    </source>
</evidence>
<dbReference type="SUPFAM" id="SSF57756">
    <property type="entry name" value="Retrovirus zinc finger-like domains"/>
    <property type="match status" value="1"/>
</dbReference>
<keyword evidence="1" id="KW-0862">Zinc</keyword>
<feature type="domain" description="CCHC-type" evidence="3">
    <location>
        <begin position="82"/>
        <end position="96"/>
    </location>
</feature>
<dbReference type="PROSITE" id="PS50158">
    <property type="entry name" value="ZF_CCHC"/>
    <property type="match status" value="1"/>
</dbReference>
<dbReference type="GO" id="GO:0008270">
    <property type="term" value="F:zinc ion binding"/>
    <property type="evidence" value="ECO:0007669"/>
    <property type="project" value="UniProtKB-KW"/>
</dbReference>
<organism evidence="4 5">
    <name type="scientific">Trifolium medium</name>
    <dbReference type="NCBI Taxonomy" id="97028"/>
    <lineage>
        <taxon>Eukaryota</taxon>
        <taxon>Viridiplantae</taxon>
        <taxon>Streptophyta</taxon>
        <taxon>Embryophyta</taxon>
        <taxon>Tracheophyta</taxon>
        <taxon>Spermatophyta</taxon>
        <taxon>Magnoliopsida</taxon>
        <taxon>eudicotyledons</taxon>
        <taxon>Gunneridae</taxon>
        <taxon>Pentapetalae</taxon>
        <taxon>rosids</taxon>
        <taxon>fabids</taxon>
        <taxon>Fabales</taxon>
        <taxon>Fabaceae</taxon>
        <taxon>Papilionoideae</taxon>
        <taxon>50 kb inversion clade</taxon>
        <taxon>NPAAA clade</taxon>
        <taxon>Hologalegina</taxon>
        <taxon>IRL clade</taxon>
        <taxon>Trifolieae</taxon>
        <taxon>Trifolium</taxon>
    </lineage>
</organism>
<feature type="region of interest" description="Disordered" evidence="2">
    <location>
        <begin position="91"/>
        <end position="124"/>
    </location>
</feature>
<dbReference type="SMART" id="SM00343">
    <property type="entry name" value="ZnF_C2HC"/>
    <property type="match status" value="1"/>
</dbReference>
<keyword evidence="5" id="KW-1185">Reference proteome</keyword>
<keyword evidence="1" id="KW-0479">Metal-binding</keyword>
<feature type="region of interest" description="Disordered" evidence="2">
    <location>
        <begin position="14"/>
        <end position="73"/>
    </location>
</feature>
<proteinExistence type="predicted"/>
<feature type="compositionally biased region" description="Basic and acidic residues" evidence="2">
    <location>
        <begin position="44"/>
        <end position="60"/>
    </location>
</feature>
<reference evidence="4 5" key="1">
    <citation type="journal article" date="2018" name="Front. Plant Sci.">
        <title>Red Clover (Trifolium pratense) and Zigzag Clover (T. medium) - A Picture of Genomic Similarities and Differences.</title>
        <authorList>
            <person name="Dluhosova J."/>
            <person name="Istvanek J."/>
            <person name="Nedelnik J."/>
            <person name="Repkova J."/>
        </authorList>
    </citation>
    <scope>NUCLEOTIDE SEQUENCE [LARGE SCALE GENOMIC DNA]</scope>
    <source>
        <strain evidence="5">cv. 10/8</strain>
        <tissue evidence="4">Leaf</tissue>
    </source>
</reference>
<comment type="caution">
    <text evidence="4">The sequence shown here is derived from an EMBL/GenBank/DDBJ whole genome shotgun (WGS) entry which is preliminary data.</text>
</comment>
<dbReference type="AlphaFoldDB" id="A0A392R795"/>
<dbReference type="InterPro" id="IPR036875">
    <property type="entry name" value="Znf_CCHC_sf"/>
</dbReference>
<keyword evidence="1" id="KW-0863">Zinc-finger</keyword>
<dbReference type="GO" id="GO:0003676">
    <property type="term" value="F:nucleic acid binding"/>
    <property type="evidence" value="ECO:0007669"/>
    <property type="project" value="InterPro"/>
</dbReference>